<dbReference type="STRING" id="456900.A0A151I674"/>
<accession>A0A151I674</accession>
<dbReference type="PANTHER" id="PTHR21301">
    <property type="entry name" value="REVERSE TRANSCRIPTASE"/>
    <property type="match status" value="1"/>
</dbReference>
<sequence>MLLFQVVSIISGCLPIKICDEFLITQEISCRNFFEKEKSRLDSKLIWLLRKKEKLNLINIKPIKYHCLNESSSDILISPQVFSSHSSSSLNTLRKKWFVNLSSVDIPYNVMCFLQLGENFALPFNNRTKIVFECIKGIESSVLKMPITRRMDITNHSIPILNNIVSAPKFTSPTTKKLSELESHTVDFIKKHPNVIYTHADKGNVTVALDKDVYVSNMNSLFSDSNTYEIIKKDPTKKLTSSLRVMLTEWKNKDYIDGSEYRKLYCSDGMLPRAYGLPKIHKPDCPLRIIVSSIGSLLHSLASFLHEILFETIPVADSNIKNSFKLIEKLKCFNNADISIKHDANSYPSYYKVQQAKRDCYPLIQAIKITDTSAEINLQALLDLTVHRMSKVFNIKKHSETDKFILISKWGFDGASS</sequence>
<protein>
    <submittedName>
        <fullName evidence="1">Uncharacterized protein</fullName>
    </submittedName>
</protein>
<dbReference type="EMBL" id="KQ978513">
    <property type="protein sequence ID" value="KYM93385.1"/>
    <property type="molecule type" value="Genomic_DNA"/>
</dbReference>
<gene>
    <name evidence="1" type="ORF">ALC62_16014</name>
</gene>
<evidence type="ECO:0000313" key="2">
    <source>
        <dbReference type="Proteomes" id="UP000078542"/>
    </source>
</evidence>
<organism evidence="1 2">
    <name type="scientific">Cyphomyrmex costatus</name>
    <dbReference type="NCBI Taxonomy" id="456900"/>
    <lineage>
        <taxon>Eukaryota</taxon>
        <taxon>Metazoa</taxon>
        <taxon>Ecdysozoa</taxon>
        <taxon>Arthropoda</taxon>
        <taxon>Hexapoda</taxon>
        <taxon>Insecta</taxon>
        <taxon>Pterygota</taxon>
        <taxon>Neoptera</taxon>
        <taxon>Endopterygota</taxon>
        <taxon>Hymenoptera</taxon>
        <taxon>Apocrita</taxon>
        <taxon>Aculeata</taxon>
        <taxon>Formicoidea</taxon>
        <taxon>Formicidae</taxon>
        <taxon>Myrmicinae</taxon>
        <taxon>Cyphomyrmex</taxon>
    </lineage>
</organism>
<dbReference type="AlphaFoldDB" id="A0A151I674"/>
<name>A0A151I674_9HYME</name>
<evidence type="ECO:0000313" key="1">
    <source>
        <dbReference type="EMBL" id="KYM93385.1"/>
    </source>
</evidence>
<reference evidence="1 2" key="1">
    <citation type="submission" date="2016-03" db="EMBL/GenBank/DDBJ databases">
        <title>Cyphomyrmex costatus WGS genome.</title>
        <authorList>
            <person name="Nygaard S."/>
            <person name="Hu H."/>
            <person name="Boomsma J."/>
            <person name="Zhang G."/>
        </authorList>
    </citation>
    <scope>NUCLEOTIDE SEQUENCE [LARGE SCALE GENOMIC DNA]</scope>
    <source>
        <strain evidence="1">MS0001</strain>
        <tissue evidence="1">Whole body</tissue>
    </source>
</reference>
<keyword evidence="2" id="KW-1185">Reference proteome</keyword>
<proteinExistence type="predicted"/>
<dbReference type="Proteomes" id="UP000078542">
    <property type="component" value="Unassembled WGS sequence"/>
</dbReference>
<dbReference type="PANTHER" id="PTHR21301:SF11">
    <property type="entry name" value="GIY-YIG DOMAIN-CONTAINING PROTEIN"/>
    <property type="match status" value="1"/>
</dbReference>